<dbReference type="Gramene" id="rna-AYBTSS11_LOCUS3475">
    <property type="protein sequence ID" value="CAJ1912144.1"/>
    <property type="gene ID" value="gene-AYBTSS11_LOCUS3475"/>
</dbReference>
<accession>A0AA86RRL1</accession>
<name>A0AA86RRL1_9FABA</name>
<dbReference type="EMBL" id="OY731398">
    <property type="protein sequence ID" value="CAJ1912144.1"/>
    <property type="molecule type" value="Genomic_DNA"/>
</dbReference>
<keyword evidence="3" id="KW-1185">Reference proteome</keyword>
<evidence type="ECO:0000313" key="3">
    <source>
        <dbReference type="Proteomes" id="UP001189624"/>
    </source>
</evidence>
<feature type="compositionally biased region" description="Basic and acidic residues" evidence="1">
    <location>
        <begin position="38"/>
        <end position="54"/>
    </location>
</feature>
<dbReference type="Proteomes" id="UP001189624">
    <property type="component" value="Chromosome 1"/>
</dbReference>
<feature type="region of interest" description="Disordered" evidence="1">
    <location>
        <begin position="1"/>
        <end position="76"/>
    </location>
</feature>
<dbReference type="AlphaFoldDB" id="A0AA86RRL1"/>
<sequence length="76" mass="8864">MIKELKGRVSQHQNKRVPNKKTTVITKTKGKKKNNPSKIERRDIAEKWKKDEGSTMKLGKMPPDQKNQMGSKMQRM</sequence>
<evidence type="ECO:0000256" key="1">
    <source>
        <dbReference type="SAM" id="MobiDB-lite"/>
    </source>
</evidence>
<reference evidence="2" key="1">
    <citation type="submission" date="2023-10" db="EMBL/GenBank/DDBJ databases">
        <authorList>
            <person name="Domelevo Entfellner J.-B."/>
        </authorList>
    </citation>
    <scope>NUCLEOTIDE SEQUENCE</scope>
</reference>
<protein>
    <submittedName>
        <fullName evidence="2">Uncharacterized protein</fullName>
    </submittedName>
</protein>
<feature type="compositionally biased region" description="Polar residues" evidence="1">
    <location>
        <begin position="65"/>
        <end position="76"/>
    </location>
</feature>
<evidence type="ECO:0000313" key="2">
    <source>
        <dbReference type="EMBL" id="CAJ1912144.1"/>
    </source>
</evidence>
<organism evidence="2 3">
    <name type="scientific">Sphenostylis stenocarpa</name>
    <dbReference type="NCBI Taxonomy" id="92480"/>
    <lineage>
        <taxon>Eukaryota</taxon>
        <taxon>Viridiplantae</taxon>
        <taxon>Streptophyta</taxon>
        <taxon>Embryophyta</taxon>
        <taxon>Tracheophyta</taxon>
        <taxon>Spermatophyta</taxon>
        <taxon>Magnoliopsida</taxon>
        <taxon>eudicotyledons</taxon>
        <taxon>Gunneridae</taxon>
        <taxon>Pentapetalae</taxon>
        <taxon>rosids</taxon>
        <taxon>fabids</taxon>
        <taxon>Fabales</taxon>
        <taxon>Fabaceae</taxon>
        <taxon>Papilionoideae</taxon>
        <taxon>50 kb inversion clade</taxon>
        <taxon>NPAAA clade</taxon>
        <taxon>indigoferoid/millettioid clade</taxon>
        <taxon>Phaseoleae</taxon>
        <taxon>Sphenostylis</taxon>
    </lineage>
</organism>
<proteinExistence type="predicted"/>
<gene>
    <name evidence="2" type="ORF">AYBTSS11_LOCUS3475</name>
</gene>